<keyword evidence="1" id="KW-0732">Signal</keyword>
<evidence type="ECO:0000256" key="1">
    <source>
        <dbReference type="SAM" id="SignalP"/>
    </source>
</evidence>
<name>A0A9D5M663_9FIRM</name>
<accession>A0A9D5M663</accession>
<comment type="caution">
    <text evidence="2">The sequence shown here is derived from an EMBL/GenBank/DDBJ whole genome shotgun (WGS) entry which is preliminary data.</text>
</comment>
<gene>
    <name evidence="2" type="ORF">INF28_07055</name>
</gene>
<sequence length="378" mass="40653">MKGFKKHKYLKTALCFGVGAVLLTAAAFANYDNASGYSVCKNAAKQLLFETNFSTNYQVAVKLDGNPITESKGVYQTNGGGNPARYDMMENAYYYELGGEPKVSKRESIQQDGLSVYVHTNEDGEQYSSANKIYPNMVNGVEVNTDDGSFIGGGSDMAEKAITFGEKLCDTLVGDLKNSIIQVDSADGLRTYQASLTGNQMPDLVASGVSLAVSSIKNSVEVSREYREENGSAADYQSIDDILYDSMFAGGDPVIDSANGSMTVNESGLPVHVNGSVSFTGFDAQGNAHTMEFTLNADFSDYGTTAITPMDIYALPDLRIFDRGDSTYVINMEASEEEQAEIRAQAEEEASYGNTVRIIDQNGKELAVMNGGENSGAE</sequence>
<dbReference type="RefSeq" id="WP_226392767.1">
    <property type="nucleotide sequence ID" value="NZ_JADCKB010000012.1"/>
</dbReference>
<dbReference type="AlphaFoldDB" id="A0A9D5M663"/>
<evidence type="ECO:0000313" key="3">
    <source>
        <dbReference type="Proteomes" id="UP000806542"/>
    </source>
</evidence>
<proteinExistence type="predicted"/>
<feature type="chain" id="PRO_5038844791" evidence="1">
    <location>
        <begin position="30"/>
        <end position="378"/>
    </location>
</feature>
<dbReference type="Proteomes" id="UP000806542">
    <property type="component" value="Unassembled WGS sequence"/>
</dbReference>
<keyword evidence="3" id="KW-1185">Reference proteome</keyword>
<organism evidence="2 3">
    <name type="scientific">Ructibacterium gallinarum</name>
    <dbReference type="NCBI Taxonomy" id="2779355"/>
    <lineage>
        <taxon>Bacteria</taxon>
        <taxon>Bacillati</taxon>
        <taxon>Bacillota</taxon>
        <taxon>Clostridia</taxon>
        <taxon>Eubacteriales</taxon>
        <taxon>Oscillospiraceae</taxon>
        <taxon>Ructibacterium</taxon>
    </lineage>
</organism>
<protein>
    <submittedName>
        <fullName evidence="2">Uncharacterized protein</fullName>
    </submittedName>
</protein>
<evidence type="ECO:0000313" key="2">
    <source>
        <dbReference type="EMBL" id="MBE5040217.1"/>
    </source>
</evidence>
<feature type="signal peptide" evidence="1">
    <location>
        <begin position="1"/>
        <end position="29"/>
    </location>
</feature>
<dbReference type="EMBL" id="JADCKB010000012">
    <property type="protein sequence ID" value="MBE5040217.1"/>
    <property type="molecule type" value="Genomic_DNA"/>
</dbReference>
<reference evidence="2" key="1">
    <citation type="submission" date="2020-10" db="EMBL/GenBank/DDBJ databases">
        <title>ChiBAC.</title>
        <authorList>
            <person name="Zenner C."/>
            <person name="Hitch T.C.A."/>
            <person name="Clavel T."/>
        </authorList>
    </citation>
    <scope>NUCLEOTIDE SEQUENCE</scope>
    <source>
        <strain evidence="2">DSM 107454</strain>
    </source>
</reference>